<feature type="region of interest" description="Disordered" evidence="3">
    <location>
        <begin position="539"/>
        <end position="560"/>
    </location>
</feature>
<organism evidence="5">
    <name type="scientific">mine drainage metagenome</name>
    <dbReference type="NCBI Taxonomy" id="410659"/>
    <lineage>
        <taxon>unclassified sequences</taxon>
        <taxon>metagenomes</taxon>
        <taxon>ecological metagenomes</taxon>
    </lineage>
</organism>
<keyword evidence="1" id="KW-0547">Nucleotide-binding</keyword>
<reference evidence="5" key="1">
    <citation type="submission" date="2013-08" db="EMBL/GenBank/DDBJ databases">
        <authorList>
            <person name="Mendez C."/>
            <person name="Richter M."/>
            <person name="Ferrer M."/>
            <person name="Sanchez J."/>
        </authorList>
    </citation>
    <scope>NUCLEOTIDE SEQUENCE</scope>
</reference>
<dbReference type="GO" id="GO:0005524">
    <property type="term" value="F:ATP binding"/>
    <property type="evidence" value="ECO:0007669"/>
    <property type="project" value="UniProtKB-KW"/>
</dbReference>
<dbReference type="Gene3D" id="3.40.50.300">
    <property type="entry name" value="P-loop containing nucleotide triphosphate hydrolases"/>
    <property type="match status" value="1"/>
</dbReference>
<dbReference type="GO" id="GO:0005886">
    <property type="term" value="C:plasma membrane"/>
    <property type="evidence" value="ECO:0007669"/>
    <property type="project" value="TreeGrafter"/>
</dbReference>
<feature type="region of interest" description="Disordered" evidence="3">
    <location>
        <begin position="1"/>
        <end position="20"/>
    </location>
</feature>
<dbReference type="SUPFAM" id="SSF52540">
    <property type="entry name" value="P-loop containing nucleoside triphosphate hydrolases"/>
    <property type="match status" value="1"/>
</dbReference>
<feature type="compositionally biased region" description="Basic and acidic residues" evidence="3">
    <location>
        <begin position="551"/>
        <end position="560"/>
    </location>
</feature>
<reference evidence="5" key="2">
    <citation type="journal article" date="2014" name="ISME J.">
        <title>Microbial stratification in low pH oxic and suboxic macroscopic growths along an acid mine drainage.</title>
        <authorList>
            <person name="Mendez-Garcia C."/>
            <person name="Mesa V."/>
            <person name="Sprenger R.R."/>
            <person name="Richter M."/>
            <person name="Diez M.S."/>
            <person name="Solano J."/>
            <person name="Bargiela R."/>
            <person name="Golyshina O.V."/>
            <person name="Manteca A."/>
            <person name="Ramos J.L."/>
            <person name="Gallego J.R."/>
            <person name="Llorente I."/>
            <person name="Martins Dos Santos V.A."/>
            <person name="Jensen O.N."/>
            <person name="Pelaez A.I."/>
            <person name="Sanchez J."/>
            <person name="Ferrer M."/>
        </authorList>
    </citation>
    <scope>NUCLEOTIDE SEQUENCE</scope>
</reference>
<feature type="domain" description="Bacterial type II secretion system protein E" evidence="4">
    <location>
        <begin position="102"/>
        <end position="509"/>
    </location>
</feature>
<name>T1C2S5_9ZZZZ</name>
<protein>
    <submittedName>
        <fullName evidence="5">Type II secretion system protein E</fullName>
    </submittedName>
</protein>
<dbReference type="Pfam" id="PF00437">
    <property type="entry name" value="T2SSE"/>
    <property type="match status" value="1"/>
</dbReference>
<gene>
    <name evidence="5" type="ORF">B1B_01774</name>
</gene>
<accession>T1C2S5</accession>
<evidence type="ECO:0000256" key="2">
    <source>
        <dbReference type="ARBA" id="ARBA00022840"/>
    </source>
</evidence>
<comment type="caution">
    <text evidence="5">The sequence shown here is derived from an EMBL/GenBank/DDBJ whole genome shotgun (WGS) entry which is preliminary data.</text>
</comment>
<dbReference type="Gene3D" id="3.30.450.90">
    <property type="match status" value="1"/>
</dbReference>
<sequence>MANEPTPRTDPRLPGQPSWLTPPAELSGQVVVHTSQSRFYVARDLVKHPLWISWLGQHRKVSEQHEVTPFEIEYCSLPELAEMRRSTANRVDPQTRMQGVARAIWTDAAVNGVSDIHIKLTGRYTQILWRRYGEYREYHTLTDHEGRLLLRTIYASMADPGASETTLIEGRAQDARISRPEMIGTDLIQSIRVATTPTVDGMLMVLRLLGSRLKDESAPDPLHALGYEPFQIEIIHRLLEIPKGIIILSGVTNSGKSTALFEILRLRDRIRPYRHTVTIENPPEYIIEGATQIPIVNNTDDGEDDDQFKSGVKRTMRLDPNAIMIGEIRSYGTLKAAIDAADTGHPTFSTVHADGIFGTLRRLHLFENPVTSIPIDSNVLFNADLLLGIISQRLVATLCPHCSLPFSSQVADTLDQRLLERVRRLLNATGADPATIRFRGPGCAHPGCKYGLAGRTVVAEVERMTQDEMDLFREHGQARASEYWLGHDGFSRMAHAAAKVLRGKVDIRDAEGEVGPLEGETLANLQLALEVRAESPGRAGRIHALPGGAHDAQEDHRIPA</sequence>
<evidence type="ECO:0000313" key="5">
    <source>
        <dbReference type="EMBL" id="EQD76312.1"/>
    </source>
</evidence>
<evidence type="ECO:0000256" key="3">
    <source>
        <dbReference type="SAM" id="MobiDB-lite"/>
    </source>
</evidence>
<dbReference type="PANTHER" id="PTHR30258">
    <property type="entry name" value="TYPE II SECRETION SYSTEM PROTEIN GSPE-RELATED"/>
    <property type="match status" value="1"/>
</dbReference>
<dbReference type="PANTHER" id="PTHR30258:SF3">
    <property type="entry name" value="SLL1921 PROTEIN"/>
    <property type="match status" value="1"/>
</dbReference>
<evidence type="ECO:0000259" key="4">
    <source>
        <dbReference type="Pfam" id="PF00437"/>
    </source>
</evidence>
<dbReference type="InterPro" id="IPR027417">
    <property type="entry name" value="P-loop_NTPase"/>
</dbReference>
<dbReference type="EMBL" id="AUZY01001088">
    <property type="protein sequence ID" value="EQD76312.1"/>
    <property type="molecule type" value="Genomic_DNA"/>
</dbReference>
<proteinExistence type="predicted"/>
<evidence type="ECO:0000256" key="1">
    <source>
        <dbReference type="ARBA" id="ARBA00022741"/>
    </source>
</evidence>
<dbReference type="GO" id="GO:0016887">
    <property type="term" value="F:ATP hydrolysis activity"/>
    <property type="evidence" value="ECO:0007669"/>
    <property type="project" value="TreeGrafter"/>
</dbReference>
<dbReference type="InterPro" id="IPR001482">
    <property type="entry name" value="T2SS/T4SS_dom"/>
</dbReference>
<dbReference type="AlphaFoldDB" id="T1C2S5"/>
<keyword evidence="2" id="KW-0067">ATP-binding</keyword>